<evidence type="ECO:0000313" key="2">
    <source>
        <dbReference type="Proteomes" id="UP001139207"/>
    </source>
</evidence>
<evidence type="ECO:0000313" key="1">
    <source>
        <dbReference type="EMBL" id="MCJ7857507.1"/>
    </source>
</evidence>
<evidence type="ECO:0008006" key="3">
    <source>
        <dbReference type="Google" id="ProtNLM"/>
    </source>
</evidence>
<comment type="caution">
    <text evidence="1">The sequence shown here is derived from an EMBL/GenBank/DDBJ whole genome shotgun (WGS) entry which is preliminary data.</text>
</comment>
<reference evidence="1" key="1">
    <citation type="submission" date="2022-04" db="EMBL/GenBank/DDBJ databases">
        <title>Corynebacterium kalidii LD5P10.</title>
        <authorList>
            <person name="Sun J.Q."/>
        </authorList>
    </citation>
    <scope>NUCLEOTIDE SEQUENCE</scope>
    <source>
        <strain evidence="1">LD5P10</strain>
    </source>
</reference>
<protein>
    <recommendedName>
        <fullName evidence="3">DUF695 domain-containing protein</fullName>
    </recommendedName>
</protein>
<proteinExistence type="predicted"/>
<dbReference type="AlphaFoldDB" id="A0A9X1WJJ4"/>
<dbReference type="RefSeq" id="WP_244803253.1">
    <property type="nucleotide sequence ID" value="NZ_JALIEA010000008.1"/>
</dbReference>
<accession>A0A9X1WJJ4</accession>
<dbReference type="Proteomes" id="UP001139207">
    <property type="component" value="Unassembled WGS sequence"/>
</dbReference>
<gene>
    <name evidence="1" type="ORF">MUN33_02070</name>
</gene>
<keyword evidence="2" id="KW-1185">Reference proteome</keyword>
<sequence>MSSAPTYDPAACRVGITPGHAVLHVELWHPNWGSAATDALRRSLFGADGPAGGSAPDVSAAHRMLDEALGAGRAAGWLGRVTVTDHSPGHSVGMAELQDRVERMAQDAVGADGRPAYAVLNAGQGATRRTARVVLPLSPTVAPGCDLHVPVTLGTDPVASSDLTMAQIEDRSAAVREALADTVDENNAGILAVTEFRSGADTMHFYLDSTAPAVMDRSVLNTLRAVASAWQYGDTVVDEEDDPGWDAVRAYRV</sequence>
<dbReference type="EMBL" id="JALIEA010000008">
    <property type="protein sequence ID" value="MCJ7857507.1"/>
    <property type="molecule type" value="Genomic_DNA"/>
</dbReference>
<organism evidence="1 2">
    <name type="scientific">Corynebacterium kalidii</name>
    <dbReference type="NCBI Taxonomy" id="2931982"/>
    <lineage>
        <taxon>Bacteria</taxon>
        <taxon>Bacillati</taxon>
        <taxon>Actinomycetota</taxon>
        <taxon>Actinomycetes</taxon>
        <taxon>Mycobacteriales</taxon>
        <taxon>Corynebacteriaceae</taxon>
        <taxon>Corynebacterium</taxon>
    </lineage>
</organism>
<name>A0A9X1WJJ4_9CORY</name>